<sequence>MTLALSTTLTLTLLPFLTLGASIQVQVGANGGLDYTPSFITATDGGIYLIRPLSLVPYPSSVCLSFSSVLPFSLLSPVPSSPALLPFYPPFTLHSSPHVRRSQAGSTQACKSLLSCPVLSSCTLCLRTPSAVTHPSRGPAPLTPSLPHSPHSIPPPHTYSQFQSHRAYTQANPFFPTFSILLPSGSTTKTYTIPPGTGTSQR</sequence>
<organism evidence="3 4">
    <name type="scientific">Psilocybe cyanescens</name>
    <dbReference type="NCBI Taxonomy" id="93625"/>
    <lineage>
        <taxon>Eukaryota</taxon>
        <taxon>Fungi</taxon>
        <taxon>Dikarya</taxon>
        <taxon>Basidiomycota</taxon>
        <taxon>Agaricomycotina</taxon>
        <taxon>Agaricomycetes</taxon>
        <taxon>Agaricomycetidae</taxon>
        <taxon>Agaricales</taxon>
        <taxon>Agaricineae</taxon>
        <taxon>Strophariaceae</taxon>
        <taxon>Psilocybe</taxon>
    </lineage>
</organism>
<feature type="signal peptide" evidence="2">
    <location>
        <begin position="1"/>
        <end position="20"/>
    </location>
</feature>
<keyword evidence="2" id="KW-0732">Signal</keyword>
<dbReference type="InParanoid" id="A0A409WT03"/>
<evidence type="ECO:0000256" key="2">
    <source>
        <dbReference type="SAM" id="SignalP"/>
    </source>
</evidence>
<evidence type="ECO:0000256" key="1">
    <source>
        <dbReference type="SAM" id="MobiDB-lite"/>
    </source>
</evidence>
<dbReference type="AlphaFoldDB" id="A0A409WT03"/>
<feature type="chain" id="PRO_5019552391" evidence="2">
    <location>
        <begin position="21"/>
        <end position="202"/>
    </location>
</feature>
<protein>
    <submittedName>
        <fullName evidence="3">Uncharacterized protein</fullName>
    </submittedName>
</protein>
<feature type="compositionally biased region" description="Low complexity" evidence="1">
    <location>
        <begin position="139"/>
        <end position="151"/>
    </location>
</feature>
<evidence type="ECO:0000313" key="4">
    <source>
        <dbReference type="Proteomes" id="UP000283269"/>
    </source>
</evidence>
<dbReference type="Proteomes" id="UP000283269">
    <property type="component" value="Unassembled WGS sequence"/>
</dbReference>
<reference evidence="3 4" key="1">
    <citation type="journal article" date="2018" name="Evol. Lett.">
        <title>Horizontal gene cluster transfer increased hallucinogenic mushroom diversity.</title>
        <authorList>
            <person name="Reynolds H.T."/>
            <person name="Vijayakumar V."/>
            <person name="Gluck-Thaler E."/>
            <person name="Korotkin H.B."/>
            <person name="Matheny P.B."/>
            <person name="Slot J.C."/>
        </authorList>
    </citation>
    <scope>NUCLEOTIDE SEQUENCE [LARGE SCALE GENOMIC DNA]</scope>
    <source>
        <strain evidence="3 4">2631</strain>
    </source>
</reference>
<name>A0A409WT03_PSICY</name>
<accession>A0A409WT03</accession>
<keyword evidence="4" id="KW-1185">Reference proteome</keyword>
<gene>
    <name evidence="3" type="ORF">CVT25_013345</name>
</gene>
<proteinExistence type="predicted"/>
<evidence type="ECO:0000313" key="3">
    <source>
        <dbReference type="EMBL" id="PPQ81650.1"/>
    </source>
</evidence>
<comment type="caution">
    <text evidence="3">The sequence shown here is derived from an EMBL/GenBank/DDBJ whole genome shotgun (WGS) entry which is preliminary data.</text>
</comment>
<feature type="region of interest" description="Disordered" evidence="1">
    <location>
        <begin position="132"/>
        <end position="160"/>
    </location>
</feature>
<dbReference type="EMBL" id="NHYD01003229">
    <property type="protein sequence ID" value="PPQ81650.1"/>
    <property type="molecule type" value="Genomic_DNA"/>
</dbReference>